<name>A0AAX0AZP1_CLOBE</name>
<dbReference type="InterPro" id="IPR006944">
    <property type="entry name" value="Phage/GTA_portal"/>
</dbReference>
<dbReference type="InterPro" id="IPR006427">
    <property type="entry name" value="Portal_HK97"/>
</dbReference>
<dbReference type="Proteomes" id="UP001193748">
    <property type="component" value="Unassembled WGS sequence"/>
</dbReference>
<accession>A0AAX0AZP1</accession>
<protein>
    <submittedName>
        <fullName evidence="1">HK97 family phage portal protein</fullName>
    </submittedName>
</protein>
<comment type="caution">
    <text evidence="1">The sequence shown here is derived from an EMBL/GenBank/DDBJ whole genome shotgun (WGS) entry which is preliminary data.</text>
</comment>
<dbReference type="NCBIfam" id="TIGR01537">
    <property type="entry name" value="portal_HK97"/>
    <property type="match status" value="1"/>
</dbReference>
<dbReference type="Pfam" id="PF04860">
    <property type="entry name" value="Phage_portal"/>
    <property type="match status" value="1"/>
</dbReference>
<dbReference type="AlphaFoldDB" id="A0AAX0AZP1"/>
<dbReference type="EMBL" id="JABSWW010000001">
    <property type="protein sequence ID" value="NRT88535.1"/>
    <property type="molecule type" value="Genomic_DNA"/>
</dbReference>
<proteinExistence type="predicted"/>
<evidence type="ECO:0000313" key="1">
    <source>
        <dbReference type="EMBL" id="NRT88535.1"/>
    </source>
</evidence>
<reference evidence="1" key="2">
    <citation type="journal article" date="2022" name="Nat. Biotechnol.">
        <title>Carbon-negative production of acetone and isopropanol by gas fermentation at industrial pilot scale.</title>
        <authorList>
            <person name="Liew F.E."/>
            <person name="Nogle R."/>
            <person name="Abdalla T."/>
            <person name="Rasor B.J."/>
            <person name="Canter C."/>
            <person name="Jensen R.O."/>
            <person name="Wang L."/>
            <person name="Strutz J."/>
            <person name="Chirania P."/>
            <person name="De Tissera S."/>
            <person name="Mueller A.P."/>
            <person name="Ruan Z."/>
            <person name="Gao A."/>
            <person name="Tran L."/>
            <person name="Engle N.L."/>
            <person name="Bromley J.C."/>
            <person name="Daniell J."/>
            <person name="Conrado R."/>
            <person name="Tschaplinski T.J."/>
            <person name="Giannone R.J."/>
            <person name="Hettich R.L."/>
            <person name="Karim A.S."/>
            <person name="Simpson S.D."/>
            <person name="Brown S.D."/>
            <person name="Leang C."/>
            <person name="Jewett M.C."/>
            <person name="Kopke M."/>
        </authorList>
    </citation>
    <scope>NUCLEOTIDE SEQUENCE</scope>
    <source>
        <strain evidence="1">DJ080</strain>
    </source>
</reference>
<gene>
    <name evidence="1" type="ORF">B0H41_002214</name>
</gene>
<sequence length="423" mass="47882">MGLFKNRFKQQEIKNQTYSLSDKNLLSLLGIDSNTINSNILGEVIFYTCLDFYCKSVSKLSEYKYSYDALKGQERIIDTSLDSILNLEPNPYMSAKTFKSCVELQRNFYGNAYVWNKFINGKLDSRWILDSESVTVWQDNEGLFDNANSLWYIWYDKNNGGKKYIFSSDEISHYKTDMTWDGIMGIAVKDVLSMQLDTLRQGESYINKLYKSGMFGDKILLQYTGDLDSSAKDELVKGVERYGNLNSSKFLPLPVSIKADLLSMKLSDAEFSAISNTNALRIAGAFGLSPNIINDYSKSSYANSVSQQMDFYVNSLSPVLQMYKQEDTRKLIPKPIRDKGIFLEYSTKELFKLDPSAHMDYLVKGSNNGLIKINEAREELGYNYVDGADILVMNGNLAPLDIIKSGANYNKNSTVGGDNVNEK</sequence>
<organism evidence="1 2">
    <name type="scientific">Clostridium beijerinckii</name>
    <name type="common">Clostridium MP</name>
    <dbReference type="NCBI Taxonomy" id="1520"/>
    <lineage>
        <taxon>Bacteria</taxon>
        <taxon>Bacillati</taxon>
        <taxon>Bacillota</taxon>
        <taxon>Clostridia</taxon>
        <taxon>Eubacteriales</taxon>
        <taxon>Clostridiaceae</taxon>
        <taxon>Clostridium</taxon>
    </lineage>
</organism>
<reference evidence="1" key="1">
    <citation type="submission" date="2020-05" db="EMBL/GenBank/DDBJ databases">
        <authorList>
            <person name="Brown S."/>
            <person name="Huntemann M."/>
            <person name="Clum A."/>
            <person name="Spunde A."/>
            <person name="Palaniappan K."/>
            <person name="Ritter S."/>
            <person name="Mikhailova N."/>
            <person name="Chen I.-M."/>
            <person name="Stamatis D."/>
            <person name="Reddy T."/>
            <person name="O'Malley R."/>
            <person name="Daum C."/>
            <person name="Shapiro N."/>
            <person name="Ivanova N."/>
            <person name="Kyrpides N."/>
            <person name="Woyke T."/>
        </authorList>
    </citation>
    <scope>NUCLEOTIDE SEQUENCE</scope>
    <source>
        <strain evidence="1">DJ080</strain>
    </source>
</reference>
<dbReference type="RefSeq" id="WP_173710860.1">
    <property type="nucleotide sequence ID" value="NZ_JABSWW010000001.1"/>
</dbReference>
<evidence type="ECO:0000313" key="2">
    <source>
        <dbReference type="Proteomes" id="UP001193748"/>
    </source>
</evidence>